<dbReference type="Proteomes" id="UP000049983">
    <property type="component" value="Unassembled WGS sequence"/>
</dbReference>
<protein>
    <submittedName>
        <fullName evidence="2">Uncharacterized protein</fullName>
    </submittedName>
</protein>
<name>A0A0M7A0F3_9HYPH</name>
<proteinExistence type="predicted"/>
<sequence>MKMFIATSLVLLALPASAGELIGGTNTYISEARTWKTGEYAGYYVYDSKGTTVWEKGPLPDGAVECHGAGFWTSKEILGDGICIFGTSPDRWTVAHELTPGSNLWNAQDKNPFHRQGVWHVVHGTGRYVGMTGKGTYVSNELSDGRKTTWFEGDVEFAN</sequence>
<dbReference type="RefSeq" id="WP_055119268.1">
    <property type="nucleotide sequence ID" value="NZ_CXWA01000007.1"/>
</dbReference>
<dbReference type="STRING" id="311410.LA5095_04624"/>
<dbReference type="GeneID" id="97669021"/>
<dbReference type="AlphaFoldDB" id="A0A0M7A0F3"/>
<dbReference type="EMBL" id="CXWC01000003">
    <property type="protein sequence ID" value="CTQ67892.1"/>
    <property type="molecule type" value="Genomic_DNA"/>
</dbReference>
<accession>A0A0M7A0F3</accession>
<feature type="signal peptide" evidence="1">
    <location>
        <begin position="1"/>
        <end position="18"/>
    </location>
</feature>
<organism evidence="2 3">
    <name type="scientific">Roseibium album</name>
    <dbReference type="NCBI Taxonomy" id="311410"/>
    <lineage>
        <taxon>Bacteria</taxon>
        <taxon>Pseudomonadati</taxon>
        <taxon>Pseudomonadota</taxon>
        <taxon>Alphaproteobacteria</taxon>
        <taxon>Hyphomicrobiales</taxon>
        <taxon>Stappiaceae</taxon>
        <taxon>Roseibium</taxon>
    </lineage>
</organism>
<evidence type="ECO:0000313" key="3">
    <source>
        <dbReference type="Proteomes" id="UP000049983"/>
    </source>
</evidence>
<dbReference type="OrthoDB" id="6168971at2"/>
<gene>
    <name evidence="2" type="ORF">LA5096_01603</name>
</gene>
<keyword evidence="1" id="KW-0732">Signal</keyword>
<feature type="chain" id="PRO_5009787921" evidence="1">
    <location>
        <begin position="19"/>
        <end position="159"/>
    </location>
</feature>
<reference evidence="3" key="1">
    <citation type="submission" date="2015-07" db="EMBL/GenBank/DDBJ databases">
        <authorList>
            <person name="Rodrigo-Torres Lidia"/>
            <person name="Arahal R.David."/>
        </authorList>
    </citation>
    <scope>NUCLEOTIDE SEQUENCE [LARGE SCALE GENOMIC DNA]</scope>
    <source>
        <strain evidence="3">CECT 5096</strain>
    </source>
</reference>
<evidence type="ECO:0000256" key="1">
    <source>
        <dbReference type="SAM" id="SignalP"/>
    </source>
</evidence>
<keyword evidence="3" id="KW-1185">Reference proteome</keyword>
<evidence type="ECO:0000313" key="2">
    <source>
        <dbReference type="EMBL" id="CTQ67892.1"/>
    </source>
</evidence>